<feature type="region of interest" description="Disordered" evidence="1">
    <location>
        <begin position="1"/>
        <end position="89"/>
    </location>
</feature>
<gene>
    <name evidence="2" type="primary">106069850</name>
</gene>
<evidence type="ECO:0000313" key="3">
    <source>
        <dbReference type="Proteomes" id="UP000076420"/>
    </source>
</evidence>
<evidence type="ECO:0000313" key="2">
    <source>
        <dbReference type="EnsemblMetazoa" id="BGLB018603-PA"/>
    </source>
</evidence>
<dbReference type="Proteomes" id="UP000076420">
    <property type="component" value="Unassembled WGS sequence"/>
</dbReference>
<reference evidence="2" key="1">
    <citation type="submission" date="2020-05" db="UniProtKB">
        <authorList>
            <consortium name="EnsemblMetazoa"/>
        </authorList>
    </citation>
    <scope>IDENTIFICATION</scope>
    <source>
        <strain evidence="2">BB02</strain>
    </source>
</reference>
<dbReference type="VEuPathDB" id="VectorBase:BGLB018603"/>
<accession>A0A2C9KF70</accession>
<evidence type="ECO:0000256" key="1">
    <source>
        <dbReference type="SAM" id="MobiDB-lite"/>
    </source>
</evidence>
<name>A0A2C9KF70_BIOGL</name>
<protein>
    <submittedName>
        <fullName evidence="2">Uncharacterized protein</fullName>
    </submittedName>
</protein>
<dbReference type="OrthoDB" id="10595220at2759"/>
<sequence length="313" mass="35683">MSRDTDARRSMLRDSDVRRSMLRDSDARRSMLRDSDARRSMLRDSDARRSMSRDSDARRSMSRDSDARRNMLRDTDSRRSTSRESNVIKAKIRKENNVCKVRSKDIHLIQTLDSELKALDFNSEIDFTSEVSDQEVNKTLSSLWLTKHSLSPKQITLPVSDAAHLYSSVLPYFKPSGKDCTKFLSPDFSTFPLVNACQSDNEPLGCSKYATDVKHQIVKVMPTKMQFSQSENHLNLPDFTMNKNDRVDNRMFSDAVSRQNQESNKSEETLATFSQLTWLDDVWTSLRVGVVGLIGLSGLLMNKPPFSAKSATF</sequence>
<dbReference type="VEuPathDB" id="VectorBase:BGLAX_039657"/>
<proteinExistence type="predicted"/>
<feature type="compositionally biased region" description="Basic and acidic residues" evidence="1">
    <location>
        <begin position="1"/>
        <end position="82"/>
    </location>
</feature>
<dbReference type="KEGG" id="bgt:106069850"/>
<dbReference type="SUPFAM" id="SSF141571">
    <property type="entry name" value="Pentapeptide repeat-like"/>
    <property type="match status" value="1"/>
</dbReference>
<dbReference type="AlphaFoldDB" id="A0A2C9KF70"/>
<dbReference type="EnsemblMetazoa" id="BGLB018603-RA">
    <property type="protein sequence ID" value="BGLB018603-PA"/>
    <property type="gene ID" value="BGLB018603"/>
</dbReference>
<organism evidence="2 3">
    <name type="scientific">Biomphalaria glabrata</name>
    <name type="common">Bloodfluke planorb</name>
    <name type="synonym">Freshwater snail</name>
    <dbReference type="NCBI Taxonomy" id="6526"/>
    <lineage>
        <taxon>Eukaryota</taxon>
        <taxon>Metazoa</taxon>
        <taxon>Spiralia</taxon>
        <taxon>Lophotrochozoa</taxon>
        <taxon>Mollusca</taxon>
        <taxon>Gastropoda</taxon>
        <taxon>Heterobranchia</taxon>
        <taxon>Euthyneura</taxon>
        <taxon>Panpulmonata</taxon>
        <taxon>Hygrophila</taxon>
        <taxon>Lymnaeoidea</taxon>
        <taxon>Planorbidae</taxon>
        <taxon>Biomphalaria</taxon>
    </lineage>
</organism>